<dbReference type="GeneID" id="9063220"/>
<keyword evidence="4 7" id="KW-0720">Serine protease</keyword>
<evidence type="ECO:0000256" key="5">
    <source>
        <dbReference type="ARBA" id="ARBA00023529"/>
    </source>
</evidence>
<name>C5LWF9_PERM5</name>
<feature type="chain" id="PRO_5002952569" description="subtilisin" evidence="8">
    <location>
        <begin position="21"/>
        <end position="342"/>
    </location>
</feature>
<evidence type="ECO:0000256" key="3">
    <source>
        <dbReference type="ARBA" id="ARBA00022801"/>
    </source>
</evidence>
<keyword evidence="8" id="KW-0732">Signal</keyword>
<dbReference type="InterPro" id="IPR050131">
    <property type="entry name" value="Peptidase_S8_subtilisin-like"/>
</dbReference>
<dbReference type="PRINTS" id="PR00723">
    <property type="entry name" value="SUBTILISIN"/>
</dbReference>
<dbReference type="PROSITE" id="PS00136">
    <property type="entry name" value="SUBTILASE_ASP"/>
    <property type="match status" value="1"/>
</dbReference>
<evidence type="ECO:0000256" key="4">
    <source>
        <dbReference type="ARBA" id="ARBA00022825"/>
    </source>
</evidence>
<keyword evidence="2 7" id="KW-0645">Protease</keyword>
<dbReference type="PROSITE" id="PS51892">
    <property type="entry name" value="SUBTILASE"/>
    <property type="match status" value="1"/>
</dbReference>
<keyword evidence="3 7" id="KW-0378">Hydrolase</keyword>
<evidence type="ECO:0000256" key="8">
    <source>
        <dbReference type="SAM" id="SignalP"/>
    </source>
</evidence>
<evidence type="ECO:0000256" key="7">
    <source>
        <dbReference type="PROSITE-ProRule" id="PRU01240"/>
    </source>
</evidence>
<reference evidence="10 11" key="1">
    <citation type="submission" date="2008-07" db="EMBL/GenBank/DDBJ databases">
        <authorList>
            <person name="El-Sayed N."/>
            <person name="Caler E."/>
            <person name="Inman J."/>
            <person name="Amedeo P."/>
            <person name="Hass B."/>
            <person name="Wortman J."/>
        </authorList>
    </citation>
    <scope>NUCLEOTIDE SEQUENCE [LARGE SCALE GENOMIC DNA]</scope>
    <source>
        <strain evidence="11">ATCC 50983 / TXsc</strain>
    </source>
</reference>
<dbReference type="Proteomes" id="UP000007800">
    <property type="component" value="Unassembled WGS sequence"/>
</dbReference>
<dbReference type="RefSeq" id="XP_002766216.1">
    <property type="nucleotide sequence ID" value="XM_002766170.1"/>
</dbReference>
<evidence type="ECO:0000256" key="6">
    <source>
        <dbReference type="ARBA" id="ARBA00023619"/>
    </source>
</evidence>
<dbReference type="InterPro" id="IPR023827">
    <property type="entry name" value="Peptidase_S8_Asp-AS"/>
</dbReference>
<feature type="signal peptide" evidence="8">
    <location>
        <begin position="1"/>
        <end position="20"/>
    </location>
</feature>
<feature type="active site" description="Charge relay system" evidence="7">
    <location>
        <position position="77"/>
    </location>
</feature>
<dbReference type="InterPro" id="IPR036852">
    <property type="entry name" value="Peptidase_S8/S53_dom_sf"/>
</dbReference>
<dbReference type="PANTHER" id="PTHR43806">
    <property type="entry name" value="PEPTIDASE S8"/>
    <property type="match status" value="1"/>
</dbReference>
<dbReference type="AlphaFoldDB" id="C5LWF9"/>
<feature type="active site" description="Charge relay system" evidence="7">
    <location>
        <position position="272"/>
    </location>
</feature>
<dbReference type="EMBL" id="GG686189">
    <property type="protein sequence ID" value="EEQ98933.1"/>
    <property type="molecule type" value="Genomic_DNA"/>
</dbReference>
<evidence type="ECO:0000313" key="11">
    <source>
        <dbReference type="Proteomes" id="UP000007800"/>
    </source>
</evidence>
<dbReference type="PANTHER" id="PTHR43806:SF11">
    <property type="entry name" value="CEREVISIN-RELATED"/>
    <property type="match status" value="1"/>
</dbReference>
<comment type="similarity">
    <text evidence="1 7">Belongs to the peptidase S8 family.</text>
</comment>
<dbReference type="InterPro" id="IPR015500">
    <property type="entry name" value="Peptidase_S8_subtilisin-rel"/>
</dbReference>
<dbReference type="SUPFAM" id="SSF52743">
    <property type="entry name" value="Subtilisin-like"/>
    <property type="match status" value="1"/>
</dbReference>
<accession>C5LWF9</accession>
<dbReference type="OrthoDB" id="531541at2759"/>
<dbReference type="InterPro" id="IPR000209">
    <property type="entry name" value="Peptidase_S8/S53_dom"/>
</dbReference>
<feature type="active site" description="Charge relay system" evidence="7">
    <location>
        <position position="110"/>
    </location>
</feature>
<gene>
    <name evidence="10" type="ORF">Pmar_PMAR020896</name>
</gene>
<dbReference type="GO" id="GO:0004252">
    <property type="term" value="F:serine-type endopeptidase activity"/>
    <property type="evidence" value="ECO:0007669"/>
    <property type="project" value="UniProtKB-UniRule"/>
</dbReference>
<dbReference type="Gene3D" id="3.40.50.200">
    <property type="entry name" value="Peptidase S8/S53 domain"/>
    <property type="match status" value="1"/>
</dbReference>
<dbReference type="EC" id="3.4.21.62" evidence="6"/>
<evidence type="ECO:0000256" key="2">
    <source>
        <dbReference type="ARBA" id="ARBA00022670"/>
    </source>
</evidence>
<organism evidence="11">
    <name type="scientific">Perkinsus marinus (strain ATCC 50983 / TXsc)</name>
    <dbReference type="NCBI Taxonomy" id="423536"/>
    <lineage>
        <taxon>Eukaryota</taxon>
        <taxon>Sar</taxon>
        <taxon>Alveolata</taxon>
        <taxon>Perkinsozoa</taxon>
        <taxon>Perkinsea</taxon>
        <taxon>Perkinsida</taxon>
        <taxon>Perkinsidae</taxon>
        <taxon>Perkinsus</taxon>
    </lineage>
</organism>
<dbReference type="GO" id="GO:0006508">
    <property type="term" value="P:proteolysis"/>
    <property type="evidence" value="ECO:0007669"/>
    <property type="project" value="UniProtKB-KW"/>
</dbReference>
<feature type="domain" description="Peptidase S8/S53" evidence="9">
    <location>
        <begin position="71"/>
        <end position="314"/>
    </location>
</feature>
<keyword evidence="11" id="KW-1185">Reference proteome</keyword>
<dbReference type="Pfam" id="PF00082">
    <property type="entry name" value="Peptidase_S8"/>
    <property type="match status" value="1"/>
</dbReference>
<comment type="catalytic activity">
    <reaction evidence="5">
        <text>Hydrolysis of proteins with broad specificity for peptide bonds, and a preference for a large uncharged residue in P1. Hydrolyzes peptide amides.</text>
        <dbReference type="EC" id="3.4.21.62"/>
    </reaction>
</comment>
<evidence type="ECO:0000256" key="1">
    <source>
        <dbReference type="ARBA" id="ARBA00011073"/>
    </source>
</evidence>
<proteinExistence type="inferred from homology"/>
<dbReference type="InParanoid" id="C5LWF9"/>
<evidence type="ECO:0000259" key="9">
    <source>
        <dbReference type="Pfam" id="PF00082"/>
    </source>
</evidence>
<protein>
    <recommendedName>
        <fullName evidence="6">subtilisin</fullName>
        <ecNumber evidence="6">3.4.21.62</ecNumber>
    </recommendedName>
</protein>
<sequence length="342" mass="36038">MKLFVTLFWFFSCGILYVKARVDGNEHFRGLGPVNGDPNDELYYDQKAYLKAISVPKAWGILDSTPERTPVTIAVIDDGIEASHPDLKGTVIKGYNVVDKNDDTSPQGPHGTNMAGIIGAIRNNKIGIAGILDGVRILPISTGETSDENKDADAFEYLTLKKTGDVKVVLLTDGFKVPVPFLMHKIQAAVAAGMLVVIAAGNEHLDMDKTKRYPCPPPGPHREGIICVAATGDGMRLEDVSNFGSAVDIAAPGYLILDTDLGGLYSAGTGTSGAAAIVAGIAGMLYSLEPSAKTKLTPAYIKSIIMDTATKGVTDSEGKKTLSFGRVNAAAAVEKILGKGTV</sequence>
<evidence type="ECO:0000313" key="10">
    <source>
        <dbReference type="EMBL" id="EEQ98933.1"/>
    </source>
</evidence>